<feature type="compositionally biased region" description="Basic and acidic residues" evidence="1">
    <location>
        <begin position="32"/>
        <end position="41"/>
    </location>
</feature>
<proteinExistence type="predicted"/>
<gene>
    <name evidence="2" type="ORF">MIMGU_mgv1a0189501mg</name>
</gene>
<dbReference type="AlphaFoldDB" id="A0A022RNH4"/>
<dbReference type="Proteomes" id="UP000030748">
    <property type="component" value="Unassembled WGS sequence"/>
</dbReference>
<dbReference type="EMBL" id="KI630320">
    <property type="protein sequence ID" value="EYU41521.1"/>
    <property type="molecule type" value="Genomic_DNA"/>
</dbReference>
<sequence length="41" mass="4766">MAAAEQQFPPQKQEEQPGKQHLMDPIPQALHPDYRQANKLR</sequence>
<evidence type="ECO:0000313" key="2">
    <source>
        <dbReference type="EMBL" id="EYU41521.1"/>
    </source>
</evidence>
<dbReference type="STRING" id="4155.A0A022RNH4"/>
<evidence type="ECO:0000313" key="3">
    <source>
        <dbReference type="Proteomes" id="UP000030748"/>
    </source>
</evidence>
<accession>A0A022RNH4</accession>
<evidence type="ECO:0000256" key="1">
    <source>
        <dbReference type="SAM" id="MobiDB-lite"/>
    </source>
</evidence>
<feature type="compositionally biased region" description="Low complexity" evidence="1">
    <location>
        <begin position="1"/>
        <end position="11"/>
    </location>
</feature>
<reference evidence="2 3" key="1">
    <citation type="journal article" date="2013" name="Proc. Natl. Acad. Sci. U.S.A.">
        <title>Fine-scale variation in meiotic recombination in Mimulus inferred from population shotgun sequencing.</title>
        <authorList>
            <person name="Hellsten U."/>
            <person name="Wright K.M."/>
            <person name="Jenkins J."/>
            <person name="Shu S."/>
            <person name="Yuan Y."/>
            <person name="Wessler S.R."/>
            <person name="Schmutz J."/>
            <person name="Willis J.H."/>
            <person name="Rokhsar D.S."/>
        </authorList>
    </citation>
    <scope>NUCLEOTIDE SEQUENCE [LARGE SCALE GENOMIC DNA]</scope>
    <source>
        <strain evidence="3">cv. DUN x IM62</strain>
    </source>
</reference>
<protein>
    <submittedName>
        <fullName evidence="2">Uncharacterized protein</fullName>
    </submittedName>
</protein>
<feature type="region of interest" description="Disordered" evidence="1">
    <location>
        <begin position="1"/>
        <end position="41"/>
    </location>
</feature>
<organism evidence="2 3">
    <name type="scientific">Erythranthe guttata</name>
    <name type="common">Yellow monkey flower</name>
    <name type="synonym">Mimulus guttatus</name>
    <dbReference type="NCBI Taxonomy" id="4155"/>
    <lineage>
        <taxon>Eukaryota</taxon>
        <taxon>Viridiplantae</taxon>
        <taxon>Streptophyta</taxon>
        <taxon>Embryophyta</taxon>
        <taxon>Tracheophyta</taxon>
        <taxon>Spermatophyta</taxon>
        <taxon>Magnoliopsida</taxon>
        <taxon>eudicotyledons</taxon>
        <taxon>Gunneridae</taxon>
        <taxon>Pentapetalae</taxon>
        <taxon>asterids</taxon>
        <taxon>lamiids</taxon>
        <taxon>Lamiales</taxon>
        <taxon>Phrymaceae</taxon>
        <taxon>Erythranthe</taxon>
    </lineage>
</organism>
<feature type="non-terminal residue" evidence="2">
    <location>
        <position position="41"/>
    </location>
</feature>
<name>A0A022RNH4_ERYGU</name>
<keyword evidence="3" id="KW-1185">Reference proteome</keyword>
<feature type="compositionally biased region" description="Basic and acidic residues" evidence="1">
    <location>
        <begin position="12"/>
        <end position="22"/>
    </location>
</feature>